<dbReference type="InterPro" id="IPR050259">
    <property type="entry name" value="SDR"/>
</dbReference>
<dbReference type="Proteomes" id="UP000237662">
    <property type="component" value="Unassembled WGS sequence"/>
</dbReference>
<dbReference type="EMBL" id="PTJC01000006">
    <property type="protein sequence ID" value="PPK85772.1"/>
    <property type="molecule type" value="Genomic_DNA"/>
</dbReference>
<dbReference type="FunFam" id="3.40.50.720:FF:000084">
    <property type="entry name" value="Short-chain dehydrogenase reductase"/>
    <property type="match status" value="1"/>
</dbReference>
<dbReference type="PANTHER" id="PTHR42879">
    <property type="entry name" value="3-OXOACYL-(ACYL-CARRIER-PROTEIN) REDUCTASE"/>
    <property type="match status" value="1"/>
</dbReference>
<dbReference type="CDD" id="cd05233">
    <property type="entry name" value="SDR_c"/>
    <property type="match status" value="1"/>
</dbReference>
<evidence type="ECO:0000313" key="2">
    <source>
        <dbReference type="EMBL" id="PPK85772.1"/>
    </source>
</evidence>
<comment type="caution">
    <text evidence="2">The sequence shown here is derived from an EMBL/GenBank/DDBJ whole genome shotgun (WGS) entry which is preliminary data.</text>
</comment>
<dbReference type="Pfam" id="PF13561">
    <property type="entry name" value="adh_short_C2"/>
    <property type="match status" value="1"/>
</dbReference>
<dbReference type="InterPro" id="IPR002347">
    <property type="entry name" value="SDR_fam"/>
</dbReference>
<comment type="similarity">
    <text evidence="1">Belongs to the short-chain dehydrogenases/reductases (SDR) family.</text>
</comment>
<dbReference type="AlphaFoldDB" id="A0A2S6I3L1"/>
<dbReference type="RefSeq" id="WP_104420262.1">
    <property type="nucleotide sequence ID" value="NZ_PTJC01000006.1"/>
</dbReference>
<dbReference type="PRINTS" id="PR00080">
    <property type="entry name" value="SDRFAMILY"/>
</dbReference>
<dbReference type="PANTHER" id="PTHR42879:SF2">
    <property type="entry name" value="3-OXOACYL-[ACYL-CARRIER-PROTEIN] REDUCTASE FABG"/>
    <property type="match status" value="1"/>
</dbReference>
<reference evidence="2 3" key="1">
    <citation type="submission" date="2018-02" db="EMBL/GenBank/DDBJ databases">
        <title>Genomic Encyclopedia of Archaeal and Bacterial Type Strains, Phase II (KMG-II): from individual species to whole genera.</title>
        <authorList>
            <person name="Goeker M."/>
        </authorList>
    </citation>
    <scope>NUCLEOTIDE SEQUENCE [LARGE SCALE GENOMIC DNA]</scope>
    <source>
        <strain evidence="2 3">DSM 29526</strain>
    </source>
</reference>
<accession>A0A2S6I3L1</accession>
<organism evidence="2 3">
    <name type="scientific">Neolewinella xylanilytica</name>
    <dbReference type="NCBI Taxonomy" id="1514080"/>
    <lineage>
        <taxon>Bacteria</taxon>
        <taxon>Pseudomonadati</taxon>
        <taxon>Bacteroidota</taxon>
        <taxon>Saprospiria</taxon>
        <taxon>Saprospirales</taxon>
        <taxon>Lewinellaceae</taxon>
        <taxon>Neolewinella</taxon>
    </lineage>
</organism>
<dbReference type="InterPro" id="IPR036291">
    <property type="entry name" value="NAD(P)-bd_dom_sf"/>
</dbReference>
<protein>
    <submittedName>
        <fullName evidence="2">3-oxoacyl-[acyl-carrier protein] reductase</fullName>
    </submittedName>
</protein>
<gene>
    <name evidence="2" type="ORF">CLV84_2679</name>
</gene>
<sequence>MNPNIFSGKTAIVTGAATGIGLAIAEYLICRGATVVVNDLDAERTESEVAKLNRNGPGKAVVCAGDASRVDFVREMVAYAANIPDSRLELVVANAGLTEFGSFFDFSEASFDKVVGLNLKGTFFLTQAAARYFREQGSGGRIVLIGSTVGNRAYPNLVAYGMSKAGIAMLAEQLTLELAPLGVTVNTVSPGATLTERTAEEEPDYAGVWSKLNPDGRVGLPKDVAAAVGFFLGPGAAHITGQQILVDGGWSNYSASPFFVDTILEADKKEEV</sequence>
<dbReference type="OrthoDB" id="9788235at2"/>
<dbReference type="SUPFAM" id="SSF51735">
    <property type="entry name" value="NAD(P)-binding Rossmann-fold domains"/>
    <property type="match status" value="1"/>
</dbReference>
<dbReference type="PRINTS" id="PR00081">
    <property type="entry name" value="GDHRDH"/>
</dbReference>
<dbReference type="Gene3D" id="3.40.50.720">
    <property type="entry name" value="NAD(P)-binding Rossmann-like Domain"/>
    <property type="match status" value="1"/>
</dbReference>
<keyword evidence="3" id="KW-1185">Reference proteome</keyword>
<name>A0A2S6I3L1_9BACT</name>
<evidence type="ECO:0000256" key="1">
    <source>
        <dbReference type="ARBA" id="ARBA00006484"/>
    </source>
</evidence>
<proteinExistence type="inferred from homology"/>
<evidence type="ECO:0000313" key="3">
    <source>
        <dbReference type="Proteomes" id="UP000237662"/>
    </source>
</evidence>